<dbReference type="KEGG" id="mprn:Q3V37_03930"/>
<dbReference type="PROSITE" id="PS51318">
    <property type="entry name" value="TAT"/>
    <property type="match status" value="1"/>
</dbReference>
<evidence type="ECO:0000313" key="2">
    <source>
        <dbReference type="Proteomes" id="UP001235874"/>
    </source>
</evidence>
<accession>A0AAJ6HXU0</accession>
<reference evidence="1 2" key="1">
    <citation type="submission" date="2023-07" db="EMBL/GenBank/DDBJ databases">
        <title>Micromonospora profundi TRM 95458 converts glycerol to a new osmotic compound.</title>
        <authorList>
            <person name="Lu D."/>
        </authorList>
    </citation>
    <scope>NUCLEOTIDE SEQUENCE [LARGE SCALE GENOMIC DNA]</scope>
    <source>
        <strain evidence="1 2">TRM95458</strain>
    </source>
</reference>
<keyword evidence="2" id="KW-1185">Reference proteome</keyword>
<evidence type="ECO:0008006" key="3">
    <source>
        <dbReference type="Google" id="ProtNLM"/>
    </source>
</evidence>
<organism evidence="1 2">
    <name type="scientific">Micromonospora profundi</name>
    <dbReference type="NCBI Taxonomy" id="1420889"/>
    <lineage>
        <taxon>Bacteria</taxon>
        <taxon>Bacillati</taxon>
        <taxon>Actinomycetota</taxon>
        <taxon>Actinomycetes</taxon>
        <taxon>Micromonosporales</taxon>
        <taxon>Micromonosporaceae</taxon>
        <taxon>Micromonospora</taxon>
    </lineage>
</organism>
<dbReference type="Proteomes" id="UP001235874">
    <property type="component" value="Chromosome"/>
</dbReference>
<dbReference type="EMBL" id="CP130472">
    <property type="protein sequence ID" value="WLS46433.1"/>
    <property type="molecule type" value="Genomic_DNA"/>
</dbReference>
<sequence>MNPISRRQALGVAGGVVLAGTTGAFTFAAPAGAATAWRDLGVVTANIGRTNLGQRKAAITAVRNALRLTGPEDLPLVGWQEIGEGDGDTKEKGWINGQFGPRYRNVHLDDGGHRVPISVPRVYDVLRADVTPVHEGKAHVSPNRVISEVLLAAHDDAALQFAFLNTHFVAGAHNGRTDPEEAWRRNRWARHFDVLHDRIASWNARGYPVIWTGDTNRDPMPKLFPAKETRAFATGIDQIGWLQGTNGVQIQLRKRKVIPMNVDGHDARVAVLQLRRA</sequence>
<dbReference type="Gene3D" id="3.60.10.10">
    <property type="entry name" value="Endonuclease/exonuclease/phosphatase"/>
    <property type="match status" value="1"/>
</dbReference>
<dbReference type="RefSeq" id="WP_167946003.1">
    <property type="nucleotide sequence ID" value="NZ_CP130472.1"/>
</dbReference>
<name>A0AAJ6HXU0_9ACTN</name>
<dbReference type="InterPro" id="IPR006311">
    <property type="entry name" value="TAT_signal"/>
</dbReference>
<evidence type="ECO:0000313" key="1">
    <source>
        <dbReference type="EMBL" id="WLS46433.1"/>
    </source>
</evidence>
<dbReference type="AlphaFoldDB" id="A0AAJ6HXU0"/>
<gene>
    <name evidence="1" type="ORF">Q3V37_03930</name>
</gene>
<proteinExistence type="predicted"/>
<dbReference type="SUPFAM" id="SSF56219">
    <property type="entry name" value="DNase I-like"/>
    <property type="match status" value="1"/>
</dbReference>
<dbReference type="InterPro" id="IPR036691">
    <property type="entry name" value="Endo/exonu/phosph_ase_sf"/>
</dbReference>
<protein>
    <recommendedName>
        <fullName evidence="3">Endonuclease/exonuclease/phosphatase family protein</fullName>
    </recommendedName>
</protein>